<dbReference type="Pfam" id="PF25444">
    <property type="entry name" value="THBD"/>
    <property type="match status" value="1"/>
</dbReference>
<dbReference type="InterPro" id="IPR001881">
    <property type="entry name" value="EGF-like_Ca-bd_dom"/>
</dbReference>
<evidence type="ECO:0000256" key="16">
    <source>
        <dbReference type="PROSITE-ProRule" id="PRU00076"/>
    </source>
</evidence>
<feature type="domain" description="EGF-like" evidence="19">
    <location>
        <begin position="375"/>
        <end position="412"/>
    </location>
</feature>
<evidence type="ECO:0000256" key="13">
    <source>
        <dbReference type="ARBA" id="ARBA00023180"/>
    </source>
</evidence>
<dbReference type="Gene3D" id="3.10.100.10">
    <property type="entry name" value="Mannose-Binding Protein A, subunit A"/>
    <property type="match status" value="1"/>
</dbReference>
<reference evidence="21" key="1">
    <citation type="submission" date="2025-08" db="UniProtKB">
        <authorList>
            <consortium name="Ensembl"/>
        </authorList>
    </citation>
    <scope>IDENTIFICATION</scope>
</reference>
<dbReference type="PROSITE" id="PS00010">
    <property type="entry name" value="ASX_HYDROXYL"/>
    <property type="match status" value="1"/>
</dbReference>
<evidence type="ECO:0000256" key="4">
    <source>
        <dbReference type="ARBA" id="ARBA00022553"/>
    </source>
</evidence>
<keyword evidence="10 18" id="KW-1133">Transmembrane helix</keyword>
<keyword evidence="5 18" id="KW-0812">Transmembrane</keyword>
<feature type="region of interest" description="Disordered" evidence="17">
    <location>
        <begin position="416"/>
        <end position="450"/>
    </location>
</feature>
<evidence type="ECO:0000256" key="10">
    <source>
        <dbReference type="ARBA" id="ARBA00022989"/>
    </source>
</evidence>
<dbReference type="PIRSF" id="PIRSF001775">
    <property type="entry name" value="CD93/CD141"/>
    <property type="match status" value="1"/>
</dbReference>
<dbReference type="Ensembl" id="ENSCLMT00005044179.1">
    <property type="protein sequence ID" value="ENSCLMP00005042651.1"/>
    <property type="gene ID" value="ENSCLMG00005019864.1"/>
</dbReference>
<dbReference type="Pfam" id="PF09064">
    <property type="entry name" value="EGF_Tme5"/>
    <property type="match status" value="1"/>
</dbReference>
<dbReference type="InterPro" id="IPR009030">
    <property type="entry name" value="Growth_fac_rcpt_cys_sf"/>
</dbReference>
<keyword evidence="4" id="KW-0597">Phosphoprotein</keyword>
<keyword evidence="13" id="KW-0325">Glycoprotein</keyword>
<dbReference type="Gene3D" id="2.10.25.10">
    <property type="entry name" value="Laminin"/>
    <property type="match status" value="5"/>
</dbReference>
<dbReference type="PROSITE" id="PS01186">
    <property type="entry name" value="EGF_2"/>
    <property type="match status" value="1"/>
</dbReference>
<comment type="caution">
    <text evidence="16">Lacks conserved residue(s) required for the propagation of feature annotation.</text>
</comment>
<proteinExistence type="predicted"/>
<dbReference type="PANTHER" id="PTHR14789:SF9">
    <property type="entry name" value="THROMBOMODULIN"/>
    <property type="match status" value="1"/>
</dbReference>
<dbReference type="GO" id="GO:0016020">
    <property type="term" value="C:membrane"/>
    <property type="evidence" value="ECO:0007669"/>
    <property type="project" value="UniProtKB-SubCell"/>
</dbReference>
<evidence type="ECO:0000256" key="6">
    <source>
        <dbReference type="ARBA" id="ARBA00022729"/>
    </source>
</evidence>
<dbReference type="SMART" id="SM00034">
    <property type="entry name" value="CLECT"/>
    <property type="match status" value="1"/>
</dbReference>
<keyword evidence="8" id="KW-0677">Repeat</keyword>
<dbReference type="Pfam" id="PF07645">
    <property type="entry name" value="EGF_CA"/>
    <property type="match status" value="2"/>
</dbReference>
<evidence type="ECO:0000256" key="9">
    <source>
        <dbReference type="ARBA" id="ARBA00022974"/>
    </source>
</evidence>
<evidence type="ECO:0000256" key="17">
    <source>
        <dbReference type="SAM" id="MobiDB-lite"/>
    </source>
</evidence>
<evidence type="ECO:0000256" key="15">
    <source>
        <dbReference type="ARBA" id="ARBA00046453"/>
    </source>
</evidence>
<dbReference type="InterPro" id="IPR057350">
    <property type="entry name" value="THBD"/>
</dbReference>
<dbReference type="InterPro" id="IPR000742">
    <property type="entry name" value="EGF"/>
</dbReference>
<dbReference type="InterPro" id="IPR016187">
    <property type="entry name" value="CTDL_fold"/>
</dbReference>
<evidence type="ECO:0000256" key="1">
    <source>
        <dbReference type="ARBA" id="ARBA00004479"/>
    </source>
</evidence>
<dbReference type="AlphaFoldDB" id="A0A8C3AL92"/>
<evidence type="ECO:0000259" key="19">
    <source>
        <dbReference type="PROSITE" id="PS50026"/>
    </source>
</evidence>
<evidence type="ECO:0000256" key="11">
    <source>
        <dbReference type="ARBA" id="ARBA00023136"/>
    </source>
</evidence>
<dbReference type="InterPro" id="IPR015149">
    <property type="entry name" value="Tme5_EGF-like"/>
</dbReference>
<evidence type="ECO:0000256" key="12">
    <source>
        <dbReference type="ARBA" id="ARBA00023157"/>
    </source>
</evidence>
<feature type="compositionally biased region" description="Low complexity" evidence="17">
    <location>
        <begin position="428"/>
        <end position="438"/>
    </location>
</feature>
<evidence type="ECO:0000256" key="7">
    <source>
        <dbReference type="ARBA" id="ARBA00022734"/>
    </source>
</evidence>
<dbReference type="GO" id="GO:0004888">
    <property type="term" value="F:transmembrane signaling receptor activity"/>
    <property type="evidence" value="ECO:0007669"/>
    <property type="project" value="InterPro"/>
</dbReference>
<evidence type="ECO:0000256" key="14">
    <source>
        <dbReference type="ARBA" id="ARBA00045242"/>
    </source>
</evidence>
<evidence type="ECO:0000256" key="8">
    <source>
        <dbReference type="ARBA" id="ARBA00022737"/>
    </source>
</evidence>
<comment type="subcellular location">
    <subcellularLocation>
        <location evidence="1">Membrane</location>
        <topology evidence="1">Single-pass type I membrane protein</topology>
    </subcellularLocation>
</comment>
<keyword evidence="3 16" id="KW-0245">EGF-like domain</keyword>
<dbReference type="PROSITE" id="PS50041">
    <property type="entry name" value="C_TYPE_LECTIN_2"/>
    <property type="match status" value="1"/>
</dbReference>
<name>A0A8C3AL92_CYCLU</name>
<keyword evidence="11 18" id="KW-0472">Membrane</keyword>
<evidence type="ECO:0000256" key="5">
    <source>
        <dbReference type="ARBA" id="ARBA00022692"/>
    </source>
</evidence>
<dbReference type="InterPro" id="IPR001304">
    <property type="entry name" value="C-type_lectin-like"/>
</dbReference>
<dbReference type="InterPro" id="IPR051505">
    <property type="entry name" value="C-type_lectin_domain"/>
</dbReference>
<dbReference type="GO" id="GO:0030246">
    <property type="term" value="F:carbohydrate binding"/>
    <property type="evidence" value="ECO:0007669"/>
    <property type="project" value="UniProtKB-KW"/>
</dbReference>
<dbReference type="GeneTree" id="ENSGT00830000128368"/>
<dbReference type="InterPro" id="IPR000152">
    <property type="entry name" value="EGF-type_Asp/Asn_hydroxyl_site"/>
</dbReference>
<dbReference type="Pfam" id="PF00059">
    <property type="entry name" value="Lectin_C"/>
    <property type="match status" value="1"/>
</dbReference>
<dbReference type="CDD" id="cd00054">
    <property type="entry name" value="EGF_CA"/>
    <property type="match status" value="1"/>
</dbReference>
<protein>
    <recommendedName>
        <fullName evidence="2">Thrombomodulin</fullName>
    </recommendedName>
</protein>
<keyword evidence="22" id="KW-1185">Reference proteome</keyword>
<accession>A0A8C3AL92</accession>
<dbReference type="SUPFAM" id="SSF56436">
    <property type="entry name" value="C-type lectin-like"/>
    <property type="match status" value="1"/>
</dbReference>
<feature type="domain" description="C-type lectin" evidence="20">
    <location>
        <begin position="15"/>
        <end position="131"/>
    </location>
</feature>
<dbReference type="PANTHER" id="PTHR14789">
    <property type="entry name" value="CHONDROLECTIN VARIANT CHODLFDELTAE"/>
    <property type="match status" value="1"/>
</dbReference>
<dbReference type="InterPro" id="IPR049883">
    <property type="entry name" value="NOTCH1_EGF-like"/>
</dbReference>
<feature type="transmembrane region" description="Helical" evidence="18">
    <location>
        <begin position="450"/>
        <end position="474"/>
    </location>
</feature>
<dbReference type="SUPFAM" id="SSF57184">
    <property type="entry name" value="Growth factor receptor domain"/>
    <property type="match status" value="1"/>
</dbReference>
<dbReference type="Proteomes" id="UP000694565">
    <property type="component" value="Unplaced"/>
</dbReference>
<keyword evidence="9" id="KW-0654">Proteoglycan</keyword>
<keyword evidence="12" id="KW-1015">Disulfide bond</keyword>
<sequence>SRVKALRNLGIGYCIGTQCFTVFHHASDFTAAQDRCRDQGGHLMTVRSSVSHDILSILLGNLTGRYWVGLHLATGCPDSAAELRGFTWVTEDSESDFFNWPPGLDSSCSSPRCVSVSQEDEFQWIPEPCREHLAGFLCEYSFSDPCKGLAVAPGESVTYRTPMGFVGEDVLSLPPGSTAVRMPAETKYVCFTEQWLQAPWSCEIHEGGCEYRCAANPKNEPVCFCPTGQTVNPKNNVTCEVTDADDPCAALRCAHACYRDGDSHACLCGHGFKLAQDGRSCCPGENFMCVNSVGGFQCVDECVSAPCEHICANTPGSYDCSCYDGYKEDPKSPNKCVLHCGKEECVAECDPNNRYECYCPDGYVASGETQVVCIDMDECSFEQCDQRCKNTFGSYVCSCFPGYTLVGEVTCVHTEGDTDGGSEGSGEGTTPSVPTTSAAPPPDPTRRPSAVSAGGLAGIIVCTVFSILLVLFLAHRILNGRGKMESRGALKAAEEEAHGLQRVTRDA</sequence>
<dbReference type="PROSITE" id="PS50026">
    <property type="entry name" value="EGF_3"/>
    <property type="match status" value="1"/>
</dbReference>
<dbReference type="SMART" id="SM00181">
    <property type="entry name" value="EGF"/>
    <property type="match status" value="5"/>
</dbReference>
<evidence type="ECO:0000313" key="22">
    <source>
        <dbReference type="Proteomes" id="UP000694565"/>
    </source>
</evidence>
<dbReference type="PROSITE" id="PS01187">
    <property type="entry name" value="EGF_CA"/>
    <property type="match status" value="1"/>
</dbReference>
<evidence type="ECO:0000256" key="3">
    <source>
        <dbReference type="ARBA" id="ARBA00022536"/>
    </source>
</evidence>
<dbReference type="SMART" id="SM00179">
    <property type="entry name" value="EGF_CA"/>
    <property type="match status" value="2"/>
</dbReference>
<comment type="subunit">
    <text evidence="15">Interacts with ITGAL, ITGAM and ITGB2. Interacts with thrombin/F2; this interaction switches the specificity of thrombin from a procoagulant to an anticoagulant and antifibrinolytic protease. Interacts with ANGP1 and ANGP2; these interactions significantly inhibit the generation of activated PC and TAFIa/CPB2 by the thrombin/thrombomodulin complex. Interacts with PF4; this interaction enhances generation of activated protein C. Interacts with HMGB1; this interaction inhibits HMGB1 inflammatory activity.</text>
</comment>
<evidence type="ECO:0000259" key="20">
    <source>
        <dbReference type="PROSITE" id="PS50041"/>
    </source>
</evidence>
<evidence type="ECO:0000256" key="18">
    <source>
        <dbReference type="SAM" id="Phobius"/>
    </source>
</evidence>
<reference evidence="21" key="2">
    <citation type="submission" date="2025-09" db="UniProtKB">
        <authorList>
            <consortium name="Ensembl"/>
        </authorList>
    </citation>
    <scope>IDENTIFICATION</scope>
</reference>
<keyword evidence="6" id="KW-0732">Signal</keyword>
<comment type="function">
    <text evidence="14">Endothelial cell receptor that plays a critical role in regulating several physiological processes including hemostasis, coagulation, fibrinolysis, inflammation, and angiogenesis. Acts as a cofactor for thrombin activation of protein C/PROC on the surface of vascular endothelial cells leading to initiation of the activated protein C anticoagulant pathway. Also accelerates the activation of the plasma carboxypeptidase B2/CPB2, which catalyzes removal of C-terminal basic amino acids from its substrates including kinins or anaphylatoxins leading to fibrinolysis inhibition. Plays critical protective roles in changing the cleavage specificity of protease-activated receptor 1/PAR1, inhibiting endothelial cell permeability and inflammation. Suppresses inflammation distinctly from its anticoagulant cofactor activity by sequestering HMGB1 thereby preventing it from engaging cellular receptors such as RAGE and contributing to the inflammatory response.</text>
</comment>
<dbReference type="InterPro" id="IPR018097">
    <property type="entry name" value="EGF_Ca-bd_CS"/>
</dbReference>
<dbReference type="InterPro" id="IPR016186">
    <property type="entry name" value="C-type_lectin-like/link_sf"/>
</dbReference>
<organism evidence="21 22">
    <name type="scientific">Cyclopterus lumpus</name>
    <name type="common">Lumpsucker</name>
    <dbReference type="NCBI Taxonomy" id="8103"/>
    <lineage>
        <taxon>Eukaryota</taxon>
        <taxon>Metazoa</taxon>
        <taxon>Chordata</taxon>
        <taxon>Craniata</taxon>
        <taxon>Vertebrata</taxon>
        <taxon>Euteleostomi</taxon>
        <taxon>Actinopterygii</taxon>
        <taxon>Neopterygii</taxon>
        <taxon>Teleostei</taxon>
        <taxon>Neoteleostei</taxon>
        <taxon>Acanthomorphata</taxon>
        <taxon>Eupercaria</taxon>
        <taxon>Perciformes</taxon>
        <taxon>Cottioidei</taxon>
        <taxon>Cottales</taxon>
        <taxon>Cyclopteridae</taxon>
        <taxon>Cyclopterus</taxon>
    </lineage>
</organism>
<evidence type="ECO:0000256" key="2">
    <source>
        <dbReference type="ARBA" id="ARBA00019822"/>
    </source>
</evidence>
<evidence type="ECO:0000313" key="21">
    <source>
        <dbReference type="Ensembl" id="ENSCLMP00005042651.1"/>
    </source>
</evidence>
<keyword evidence="7" id="KW-0430">Lectin</keyword>
<dbReference type="GO" id="GO:0005509">
    <property type="term" value="F:calcium ion binding"/>
    <property type="evidence" value="ECO:0007669"/>
    <property type="project" value="InterPro"/>
</dbReference>